<keyword evidence="3" id="KW-1185">Reference proteome</keyword>
<accession>A0A930UG37</accession>
<dbReference type="InterPro" id="IPR009649">
    <property type="entry name" value="TraU"/>
</dbReference>
<organism evidence="2 3">
    <name type="scientific">Candidatus Amphirhobacter heronislandensis</name>
    <dbReference type="NCBI Taxonomy" id="1732024"/>
    <lineage>
        <taxon>Bacteria</taxon>
        <taxon>Pseudomonadati</taxon>
        <taxon>Pseudomonadota</taxon>
        <taxon>Gammaproteobacteria</taxon>
        <taxon>Candidatus Tethybacterales</taxon>
        <taxon>Candidatus Tethybacteraceae</taxon>
        <taxon>Candidatus Amphirhobacter</taxon>
    </lineage>
</organism>
<comment type="caution">
    <text evidence="2">The sequence shown here is derived from an EMBL/GenBank/DDBJ whole genome shotgun (WGS) entry which is preliminary data.</text>
</comment>
<proteinExistence type="predicted"/>
<evidence type="ECO:0000313" key="2">
    <source>
        <dbReference type="EMBL" id="MBF2735048.1"/>
    </source>
</evidence>
<feature type="signal peptide" evidence="1">
    <location>
        <begin position="1"/>
        <end position="25"/>
    </location>
</feature>
<dbReference type="EMBL" id="JADHEI010000031">
    <property type="protein sequence ID" value="MBF2735048.1"/>
    <property type="molecule type" value="Genomic_DNA"/>
</dbReference>
<evidence type="ECO:0000256" key="1">
    <source>
        <dbReference type="SAM" id="SignalP"/>
    </source>
</evidence>
<evidence type="ECO:0000313" key="3">
    <source>
        <dbReference type="Proteomes" id="UP000604381"/>
    </source>
</evidence>
<name>A0A930UG37_9GAMM</name>
<dbReference type="Proteomes" id="UP000604381">
    <property type="component" value="Unassembled WGS sequence"/>
</dbReference>
<reference evidence="2" key="1">
    <citation type="submission" date="2020-10" db="EMBL/GenBank/DDBJ databases">
        <title>An improved Amphimedon queenslandica hologenome assembly reveals how three proteobacterial symbionts can extend the metabolic phenotypic of their marine sponge host.</title>
        <authorList>
            <person name="Degnan B."/>
            <person name="Degnan S."/>
            <person name="Xiang X."/>
        </authorList>
    </citation>
    <scope>NUCLEOTIDE SEQUENCE</scope>
    <source>
        <strain evidence="2">AqS2</strain>
    </source>
</reference>
<sequence length="336" mass="35808">MAAASRAAAVALLLLAAFGVQPAAAECAGRIPNFVADVCWSCMLPLRVAGTRLAGRGQLDNDSSFKGFCVCRRDGGWGVNLGLWEPARIVEVTRTPLCLVTLGGVTAGKWAGATEPGARTGAGGGTTSNAFYHVHWYESPLLHWLGLLLDFDCIERDGFDLAYMSEFDPAWQDDALAALLAPEQALTANLAGVAACAGDCAKVKAGGFPSDALWWCNGCLGNLLPLSGNVAAHVSGRHSAALLAARLAMRMHRVQAAFYTHGRRGCSAWRSPRLHKDAYKMSMLLPRAQPKIGGRCCAPFGRDPDVVTPGAEWPVTGEDFSYLLFRKRDCCVGLEI</sequence>
<gene>
    <name evidence="2" type="ORF">ISN26_03025</name>
</gene>
<protein>
    <submittedName>
        <fullName evidence="2">TraU family protein</fullName>
    </submittedName>
</protein>
<dbReference type="AlphaFoldDB" id="A0A930UG37"/>
<dbReference type="Pfam" id="PF06834">
    <property type="entry name" value="TraU"/>
    <property type="match status" value="1"/>
</dbReference>
<feature type="chain" id="PRO_5037680276" evidence="1">
    <location>
        <begin position="26"/>
        <end position="336"/>
    </location>
</feature>
<keyword evidence="1" id="KW-0732">Signal</keyword>